<keyword evidence="1" id="KW-0479">Metal-binding</keyword>
<keyword evidence="3" id="KW-0411">Iron-sulfur</keyword>
<dbReference type="EMBL" id="JAINWA010000003">
    <property type="protein sequence ID" value="MCD1654622.1"/>
    <property type="molecule type" value="Genomic_DNA"/>
</dbReference>
<reference evidence="6" key="1">
    <citation type="submission" date="2021-08" db="EMBL/GenBank/DDBJ databases">
        <title>Comparative analyses of Brucepasteria parasyntrophica and Teretinema zuelzerae.</title>
        <authorList>
            <person name="Song Y."/>
            <person name="Brune A."/>
        </authorList>
    </citation>
    <scope>NUCLEOTIDE SEQUENCE</scope>
    <source>
        <strain evidence="6">DSM 1903</strain>
    </source>
</reference>
<feature type="transmembrane region" description="Helical" evidence="4">
    <location>
        <begin position="6"/>
        <end position="27"/>
    </location>
</feature>
<dbReference type="InterPro" id="IPR017900">
    <property type="entry name" value="4Fe4S_Fe_S_CS"/>
</dbReference>
<dbReference type="Gene3D" id="3.30.70.20">
    <property type="match status" value="1"/>
</dbReference>
<name>A0AAE3EHP0_9SPIR</name>
<organism evidence="6 7">
    <name type="scientific">Teretinema zuelzerae</name>
    <dbReference type="NCBI Taxonomy" id="156"/>
    <lineage>
        <taxon>Bacteria</taxon>
        <taxon>Pseudomonadati</taxon>
        <taxon>Spirochaetota</taxon>
        <taxon>Spirochaetia</taxon>
        <taxon>Spirochaetales</taxon>
        <taxon>Treponemataceae</taxon>
        <taxon>Teretinema</taxon>
    </lineage>
</organism>
<protein>
    <submittedName>
        <fullName evidence="6">4Fe-4S binding protein</fullName>
    </submittedName>
</protein>
<feature type="domain" description="4Fe-4S ferredoxin-type" evidence="5">
    <location>
        <begin position="120"/>
        <end position="148"/>
    </location>
</feature>
<sequence length="201" mass="22083">MIFTAILTALLVFASLLVLVFLLFLFFHKLGVRNQAESIRPAAFPKDDSIVHADPQKMKAIIHCDRISPESPEFFSVSGYMNCSTLSKVFQGNLMCRYGCLGLGSCAVACPSDAIILKKGRIFVTEQCTGCGTCVRMCPKNLISLVSIESASSWTCPVSGHNEQFAFCATADHGCLIERKNFPETRFKILSTWGIINGKSR</sequence>
<dbReference type="Proteomes" id="UP001198163">
    <property type="component" value="Unassembled WGS sequence"/>
</dbReference>
<keyword evidence="4" id="KW-0472">Membrane</keyword>
<proteinExistence type="predicted"/>
<evidence type="ECO:0000313" key="6">
    <source>
        <dbReference type="EMBL" id="MCD1654622.1"/>
    </source>
</evidence>
<dbReference type="SUPFAM" id="SSF54862">
    <property type="entry name" value="4Fe-4S ferredoxins"/>
    <property type="match status" value="1"/>
</dbReference>
<evidence type="ECO:0000313" key="7">
    <source>
        <dbReference type="Proteomes" id="UP001198163"/>
    </source>
</evidence>
<dbReference type="Pfam" id="PF00037">
    <property type="entry name" value="Fer4"/>
    <property type="match status" value="1"/>
</dbReference>
<dbReference type="GO" id="GO:0046872">
    <property type="term" value="F:metal ion binding"/>
    <property type="evidence" value="ECO:0007669"/>
    <property type="project" value="UniProtKB-KW"/>
</dbReference>
<dbReference type="PROSITE" id="PS00198">
    <property type="entry name" value="4FE4S_FER_1"/>
    <property type="match status" value="1"/>
</dbReference>
<keyword evidence="2" id="KW-0408">Iron</keyword>
<dbReference type="GO" id="GO:0051536">
    <property type="term" value="F:iron-sulfur cluster binding"/>
    <property type="evidence" value="ECO:0007669"/>
    <property type="project" value="UniProtKB-KW"/>
</dbReference>
<comment type="caution">
    <text evidence="6">The sequence shown here is derived from an EMBL/GenBank/DDBJ whole genome shotgun (WGS) entry which is preliminary data.</text>
</comment>
<evidence type="ECO:0000259" key="5">
    <source>
        <dbReference type="PROSITE" id="PS51379"/>
    </source>
</evidence>
<accession>A0AAE3EHP0</accession>
<evidence type="ECO:0000256" key="4">
    <source>
        <dbReference type="SAM" id="Phobius"/>
    </source>
</evidence>
<dbReference type="AlphaFoldDB" id="A0AAE3EHP0"/>
<keyword evidence="4" id="KW-0812">Transmembrane</keyword>
<dbReference type="InterPro" id="IPR017896">
    <property type="entry name" value="4Fe4S_Fe-S-bd"/>
</dbReference>
<keyword evidence="7" id="KW-1185">Reference proteome</keyword>
<dbReference type="PROSITE" id="PS51379">
    <property type="entry name" value="4FE4S_FER_2"/>
    <property type="match status" value="1"/>
</dbReference>
<evidence type="ECO:0000256" key="1">
    <source>
        <dbReference type="ARBA" id="ARBA00022723"/>
    </source>
</evidence>
<evidence type="ECO:0000256" key="2">
    <source>
        <dbReference type="ARBA" id="ARBA00023004"/>
    </source>
</evidence>
<keyword evidence="4" id="KW-1133">Transmembrane helix</keyword>
<gene>
    <name evidence="6" type="ORF">K7J14_07880</name>
</gene>
<dbReference type="RefSeq" id="WP_408033982.1">
    <property type="nucleotide sequence ID" value="NZ_JAINWA010000003.1"/>
</dbReference>
<evidence type="ECO:0000256" key="3">
    <source>
        <dbReference type="ARBA" id="ARBA00023014"/>
    </source>
</evidence>